<organism evidence="1 2">
    <name type="scientific">Saccharopolyspora rosea</name>
    <dbReference type="NCBI Taxonomy" id="524884"/>
    <lineage>
        <taxon>Bacteria</taxon>
        <taxon>Bacillati</taxon>
        <taxon>Actinomycetota</taxon>
        <taxon>Actinomycetes</taxon>
        <taxon>Pseudonocardiales</taxon>
        <taxon>Pseudonocardiaceae</taxon>
        <taxon>Saccharopolyspora</taxon>
    </lineage>
</organism>
<protein>
    <submittedName>
        <fullName evidence="1">Uncharacterized protein</fullName>
    </submittedName>
</protein>
<reference evidence="2" key="1">
    <citation type="journal article" date="2019" name="Int. J. Syst. Evol. Microbiol.">
        <title>The Global Catalogue of Microorganisms (GCM) 10K type strain sequencing project: providing services to taxonomists for standard genome sequencing and annotation.</title>
        <authorList>
            <consortium name="The Broad Institute Genomics Platform"/>
            <consortium name="The Broad Institute Genome Sequencing Center for Infectious Disease"/>
            <person name="Wu L."/>
            <person name="Ma J."/>
        </authorList>
    </citation>
    <scope>NUCLEOTIDE SEQUENCE [LARGE SCALE GENOMIC DNA]</scope>
    <source>
        <strain evidence="2">CCUG 56401</strain>
    </source>
</reference>
<dbReference type="EMBL" id="JBHTIW010000005">
    <property type="protein sequence ID" value="MFD0920095.1"/>
    <property type="molecule type" value="Genomic_DNA"/>
</dbReference>
<evidence type="ECO:0000313" key="2">
    <source>
        <dbReference type="Proteomes" id="UP001597018"/>
    </source>
</evidence>
<evidence type="ECO:0000313" key="1">
    <source>
        <dbReference type="EMBL" id="MFD0920095.1"/>
    </source>
</evidence>
<dbReference type="RefSeq" id="WP_263247413.1">
    <property type="nucleotide sequence ID" value="NZ_BAABLT010000020.1"/>
</dbReference>
<name>A0ABW3FPP9_9PSEU</name>
<dbReference type="Proteomes" id="UP001597018">
    <property type="component" value="Unassembled WGS sequence"/>
</dbReference>
<sequence>MTEAEVDQTVSEEVSVQSLESVHSMGYWLPSGQGQSVSSNAMLDFTGVAVVNVRGDQEWTPKKLKLDISVDQAINALQLVTPKPPMTHWVVQPLMWSASAALASIENQGRPESAAFAVNRCYTDWDLGVKSDLELGVPLVLHVDAAVRNEEAYLRRLSYAVRVLGTPEEVQ</sequence>
<keyword evidence="2" id="KW-1185">Reference proteome</keyword>
<proteinExistence type="predicted"/>
<gene>
    <name evidence="1" type="ORF">ACFQ16_10115</name>
</gene>
<comment type="caution">
    <text evidence="1">The sequence shown here is derived from an EMBL/GenBank/DDBJ whole genome shotgun (WGS) entry which is preliminary data.</text>
</comment>
<accession>A0ABW3FPP9</accession>